<dbReference type="InterPro" id="IPR011990">
    <property type="entry name" value="TPR-like_helical_dom_sf"/>
</dbReference>
<comment type="similarity">
    <text evidence="2">Belongs to the SusD family.</text>
</comment>
<dbReference type="EMBL" id="JBHSJJ010000006">
    <property type="protein sequence ID" value="MFC4872501.1"/>
    <property type="molecule type" value="Genomic_DNA"/>
</dbReference>
<dbReference type="RefSeq" id="WP_377064943.1">
    <property type="nucleotide sequence ID" value="NZ_JBHSJJ010000006.1"/>
</dbReference>
<gene>
    <name evidence="8" type="ORF">ACFPFU_12450</name>
</gene>
<keyword evidence="9" id="KW-1185">Reference proteome</keyword>
<feature type="domain" description="RagB/SusD" evidence="6">
    <location>
        <begin position="412"/>
        <end position="562"/>
    </location>
</feature>
<accession>A0ABV9T1T6</accession>
<dbReference type="InterPro" id="IPR033985">
    <property type="entry name" value="SusD-like_N"/>
</dbReference>
<evidence type="ECO:0000256" key="3">
    <source>
        <dbReference type="ARBA" id="ARBA00022729"/>
    </source>
</evidence>
<proteinExistence type="inferred from homology"/>
<keyword evidence="4" id="KW-0472">Membrane</keyword>
<evidence type="ECO:0000259" key="6">
    <source>
        <dbReference type="Pfam" id="PF07980"/>
    </source>
</evidence>
<evidence type="ECO:0000313" key="9">
    <source>
        <dbReference type="Proteomes" id="UP001595818"/>
    </source>
</evidence>
<evidence type="ECO:0000256" key="5">
    <source>
        <dbReference type="ARBA" id="ARBA00023237"/>
    </source>
</evidence>
<dbReference type="PROSITE" id="PS51257">
    <property type="entry name" value="PROKAR_LIPOPROTEIN"/>
    <property type="match status" value="1"/>
</dbReference>
<protein>
    <submittedName>
        <fullName evidence="8">RagB/SusD family nutrient uptake outer membrane protein</fullName>
    </submittedName>
</protein>
<dbReference type="Proteomes" id="UP001595818">
    <property type="component" value="Unassembled WGS sequence"/>
</dbReference>
<keyword evidence="5" id="KW-0998">Cell outer membrane</keyword>
<comment type="caution">
    <text evidence="8">The sequence shown here is derived from an EMBL/GenBank/DDBJ whole genome shotgun (WGS) entry which is preliminary data.</text>
</comment>
<reference evidence="9" key="1">
    <citation type="journal article" date="2019" name="Int. J. Syst. Evol. Microbiol.">
        <title>The Global Catalogue of Microorganisms (GCM) 10K type strain sequencing project: providing services to taxonomists for standard genome sequencing and annotation.</title>
        <authorList>
            <consortium name="The Broad Institute Genomics Platform"/>
            <consortium name="The Broad Institute Genome Sequencing Center for Infectious Disease"/>
            <person name="Wu L."/>
            <person name="Ma J."/>
        </authorList>
    </citation>
    <scope>NUCLEOTIDE SEQUENCE [LARGE SCALE GENOMIC DNA]</scope>
    <source>
        <strain evidence="9">CGMCC 4.7466</strain>
    </source>
</reference>
<evidence type="ECO:0000256" key="4">
    <source>
        <dbReference type="ARBA" id="ARBA00023136"/>
    </source>
</evidence>
<dbReference type="Gene3D" id="1.25.40.390">
    <property type="match status" value="1"/>
</dbReference>
<evidence type="ECO:0000313" key="8">
    <source>
        <dbReference type="EMBL" id="MFC4872501.1"/>
    </source>
</evidence>
<feature type="domain" description="SusD-like N-terminal" evidence="7">
    <location>
        <begin position="75"/>
        <end position="217"/>
    </location>
</feature>
<dbReference type="SUPFAM" id="SSF48452">
    <property type="entry name" value="TPR-like"/>
    <property type="match status" value="1"/>
</dbReference>
<evidence type="ECO:0000259" key="7">
    <source>
        <dbReference type="Pfam" id="PF14322"/>
    </source>
</evidence>
<organism evidence="8 9">
    <name type="scientific">Negadavirga shengliensis</name>
    <dbReference type="NCBI Taxonomy" id="1389218"/>
    <lineage>
        <taxon>Bacteria</taxon>
        <taxon>Pseudomonadati</taxon>
        <taxon>Bacteroidota</taxon>
        <taxon>Cytophagia</taxon>
        <taxon>Cytophagales</taxon>
        <taxon>Cyclobacteriaceae</taxon>
        <taxon>Negadavirga</taxon>
    </lineage>
</organism>
<evidence type="ECO:0000256" key="2">
    <source>
        <dbReference type="ARBA" id="ARBA00006275"/>
    </source>
</evidence>
<name>A0ABV9T1T6_9BACT</name>
<comment type="subcellular location">
    <subcellularLocation>
        <location evidence="1">Cell outer membrane</location>
    </subcellularLocation>
</comment>
<dbReference type="InterPro" id="IPR012944">
    <property type="entry name" value="SusD_RagB_dom"/>
</dbReference>
<dbReference type="Pfam" id="PF07980">
    <property type="entry name" value="SusD_RagB"/>
    <property type="match status" value="1"/>
</dbReference>
<evidence type="ECO:0000256" key="1">
    <source>
        <dbReference type="ARBA" id="ARBA00004442"/>
    </source>
</evidence>
<sequence length="567" mass="64493">MKKYIATLAIAATAFMSQSCEDYLEENLVTGVSAGTFYTTPAGLEAAVNATYAENKFFYGPERGFTMTVFGTDVHTNGADGSHKMINLYDGALDPTQGFVRDTWRDFYRGINQANAVINRSAEITGMSEELINTRIAEVRFLRALFYFNLVRFYGDVHLSLDETEGVEITANRTPAGQIYSEAIIPDLQFAIQTLDASPADYMRASRPAAEFLLAKVLMTRAYQPYGNGNSDAQEAERLMTNVIENYGFQLLEDLADLWDLDNQRNAEIVWSVQNNKNQVDEGIDGQGHRGHLYFLMEYDVLPGMARDTENGRPWKRFRPTDFHLSLWNREIDSRYDKTYKHVWYSNNEGGIPRWTQADADAGYVSANQVGERKFALGDTAVYIPGPGKDHEWTAERRGRAPYLVFTRAQYDERFYPTLNKWIDPTRPNRQHEQGQRDHPLMRLADAYLIRAEARIMQGNTAGAAEDINVIRRRAAWPGMEAQMEITPAEATLDFLLDERARELDGEGHRWFDLTRTGTLVERVRAHNVEAAPNIQDYHIFRPIPLDQIDRTEGGYRQNCGYPGADC</sequence>
<keyword evidence="3" id="KW-0732">Signal</keyword>
<dbReference type="Pfam" id="PF14322">
    <property type="entry name" value="SusD-like_3"/>
    <property type="match status" value="1"/>
</dbReference>